<evidence type="ECO:0000259" key="2">
    <source>
        <dbReference type="Pfam" id="PF01261"/>
    </source>
</evidence>
<feature type="compositionally biased region" description="Low complexity" evidence="1">
    <location>
        <begin position="350"/>
        <end position="363"/>
    </location>
</feature>
<protein>
    <submittedName>
        <fullName evidence="3">Endonuclease IV</fullName>
    </submittedName>
</protein>
<accession>T1AM95</accession>
<dbReference type="Pfam" id="PF01261">
    <property type="entry name" value="AP_endonuc_2"/>
    <property type="match status" value="1"/>
</dbReference>
<dbReference type="EMBL" id="AUZY01009182">
    <property type="protein sequence ID" value="EQD43175.1"/>
    <property type="molecule type" value="Genomic_DNA"/>
</dbReference>
<name>T1AM95_9ZZZZ</name>
<dbReference type="InterPro" id="IPR013022">
    <property type="entry name" value="Xyl_isomerase-like_TIM-brl"/>
</dbReference>
<proteinExistence type="predicted"/>
<dbReference type="InterPro" id="IPR001719">
    <property type="entry name" value="AP_endonuc_2"/>
</dbReference>
<evidence type="ECO:0000256" key="1">
    <source>
        <dbReference type="SAM" id="MobiDB-lite"/>
    </source>
</evidence>
<dbReference type="InterPro" id="IPR036237">
    <property type="entry name" value="Xyl_isomerase-like_sf"/>
</dbReference>
<keyword evidence="3" id="KW-0540">Nuclease</keyword>
<organism evidence="3">
    <name type="scientific">mine drainage metagenome</name>
    <dbReference type="NCBI Taxonomy" id="410659"/>
    <lineage>
        <taxon>unclassified sequences</taxon>
        <taxon>metagenomes</taxon>
        <taxon>ecological metagenomes</taxon>
    </lineage>
</organism>
<comment type="caution">
    <text evidence="3">The sequence shown here is derived from an EMBL/GenBank/DDBJ whole genome shotgun (WGS) entry which is preliminary data.</text>
</comment>
<keyword evidence="3" id="KW-0378">Hydrolase</keyword>
<dbReference type="Gene3D" id="3.20.20.150">
    <property type="entry name" value="Divalent-metal-dependent TIM barrel enzymes"/>
    <property type="match status" value="1"/>
</dbReference>
<dbReference type="GO" id="GO:0006281">
    <property type="term" value="P:DNA repair"/>
    <property type="evidence" value="ECO:0007669"/>
    <property type="project" value="InterPro"/>
</dbReference>
<reference evidence="3" key="1">
    <citation type="submission" date="2013-08" db="EMBL/GenBank/DDBJ databases">
        <authorList>
            <person name="Mendez C."/>
            <person name="Richter M."/>
            <person name="Ferrer M."/>
            <person name="Sanchez J."/>
        </authorList>
    </citation>
    <scope>NUCLEOTIDE SEQUENCE</scope>
</reference>
<dbReference type="GO" id="GO:0008270">
    <property type="term" value="F:zinc ion binding"/>
    <property type="evidence" value="ECO:0007669"/>
    <property type="project" value="InterPro"/>
</dbReference>
<feature type="domain" description="Xylose isomerase-like TIM barrel" evidence="2">
    <location>
        <begin position="102"/>
        <end position="306"/>
    </location>
</feature>
<feature type="compositionally biased region" description="Pro residues" evidence="1">
    <location>
        <begin position="364"/>
        <end position="373"/>
    </location>
</feature>
<sequence>MIRFGPAGIPLSCKGRTLRDGIADVHHLGLTAMEVQFIKVNPLSRPVLDEEIGKIPRELVQQLPVSVGAGERPGGGPLLGALSTPIKRREMLTFLTWSLAKDHADLDQTRALARALDVDLTLHAPYYVDFFGSADARAQSIRQIQWAGVLAHGLGARLAVTHLGFYGAGPRPDSIQQLTETVTDLAAWLHRYSRGSVRLAIEPSGHPDVFGSRQEVLDLVRQVKGTVPVLNVPHLAARERTAFDTPESLASVIQEFVAASGGPLYLHFSGVEFYGPGEFRLTPIKRGQVRFDPLAELLAERDYDVTVISSSPLLEHDAMYMKLLYERALTRRWTRQHPPPSASRPGGKSPTPKAVAGKPKAAAPRPPARPPARPATKGRRPPATAEVRQHVRTR</sequence>
<reference evidence="3" key="2">
    <citation type="journal article" date="2014" name="ISME J.">
        <title>Microbial stratification in low pH oxic and suboxic macroscopic growths along an acid mine drainage.</title>
        <authorList>
            <person name="Mendez-Garcia C."/>
            <person name="Mesa V."/>
            <person name="Sprenger R.R."/>
            <person name="Richter M."/>
            <person name="Diez M.S."/>
            <person name="Solano J."/>
            <person name="Bargiela R."/>
            <person name="Golyshina O.V."/>
            <person name="Manteca A."/>
            <person name="Ramos J.L."/>
            <person name="Gallego J.R."/>
            <person name="Llorente I."/>
            <person name="Martins Dos Santos V.A."/>
            <person name="Jensen O.N."/>
            <person name="Pelaez A.I."/>
            <person name="Sanchez J."/>
            <person name="Ferrer M."/>
        </authorList>
    </citation>
    <scope>NUCLEOTIDE SEQUENCE</scope>
</reference>
<dbReference type="GO" id="GO:0003677">
    <property type="term" value="F:DNA binding"/>
    <property type="evidence" value="ECO:0007669"/>
    <property type="project" value="InterPro"/>
</dbReference>
<dbReference type="SUPFAM" id="SSF51658">
    <property type="entry name" value="Xylose isomerase-like"/>
    <property type="match status" value="1"/>
</dbReference>
<feature type="region of interest" description="Disordered" evidence="1">
    <location>
        <begin position="335"/>
        <end position="394"/>
    </location>
</feature>
<gene>
    <name evidence="3" type="ORF">B1B_13928</name>
</gene>
<dbReference type="AlphaFoldDB" id="T1AM95"/>
<keyword evidence="3" id="KW-0255">Endonuclease</keyword>
<dbReference type="SMART" id="SM00518">
    <property type="entry name" value="AP2Ec"/>
    <property type="match status" value="1"/>
</dbReference>
<dbReference type="GO" id="GO:0004519">
    <property type="term" value="F:endonuclease activity"/>
    <property type="evidence" value="ECO:0007669"/>
    <property type="project" value="UniProtKB-KW"/>
</dbReference>
<evidence type="ECO:0000313" key="3">
    <source>
        <dbReference type="EMBL" id="EQD43175.1"/>
    </source>
</evidence>